<dbReference type="EMBL" id="MT144367">
    <property type="protein sequence ID" value="QJA52770.1"/>
    <property type="molecule type" value="Genomic_DNA"/>
</dbReference>
<dbReference type="InterPro" id="IPR056909">
    <property type="entry name" value="SU10_portal"/>
</dbReference>
<feature type="region of interest" description="Disordered" evidence="1">
    <location>
        <begin position="648"/>
        <end position="688"/>
    </location>
</feature>
<proteinExistence type="predicted"/>
<reference evidence="2" key="1">
    <citation type="submission" date="2020-03" db="EMBL/GenBank/DDBJ databases">
        <title>The deep terrestrial virosphere.</title>
        <authorList>
            <person name="Holmfeldt K."/>
            <person name="Nilsson E."/>
            <person name="Simone D."/>
            <person name="Lopez-Fernandez M."/>
            <person name="Wu X."/>
            <person name="de Brujin I."/>
            <person name="Lundin D."/>
            <person name="Andersson A."/>
            <person name="Bertilsson S."/>
            <person name="Dopson M."/>
        </authorList>
    </citation>
    <scope>NUCLEOTIDE SEQUENCE</scope>
    <source>
        <strain evidence="2">TM448A03010</strain>
    </source>
</reference>
<evidence type="ECO:0000313" key="2">
    <source>
        <dbReference type="EMBL" id="QJA52770.1"/>
    </source>
</evidence>
<dbReference type="Pfam" id="PF23899">
    <property type="entry name" value="SU10_portal"/>
    <property type="match status" value="1"/>
</dbReference>
<protein>
    <submittedName>
        <fullName evidence="2">Putative portal protein</fullName>
    </submittedName>
</protein>
<organism evidence="2">
    <name type="scientific">viral metagenome</name>
    <dbReference type="NCBI Taxonomy" id="1070528"/>
    <lineage>
        <taxon>unclassified sequences</taxon>
        <taxon>metagenomes</taxon>
        <taxon>organismal metagenomes</taxon>
    </lineage>
</organism>
<sequence length="688" mass="77365">MVDIRSAIPEYPLIRRVTESQLTSIEKAERNRVEAEKEQNKEPLLALAAHIKKAWEGAYRAKMAKVQELLVQCARQRNGEYDPGVLAELKREGDQSPVYMLLSNIKCRAAESWLRGVELPPGDRPWSLDPTPIPELPPEKKEQITQQIEAELTQYMMEQGFESLTPDMVSERLAQVEKEVLKKVIELATDDADKLETHINDQLVEGDYYRAINDFISDLVTYPGAFLKGPNVRKKKQVIWEKGEDGESVPGVGDKLMRTYYAPSPYDMFPSPGARNIQDGYLVERIKLRRSDLEACIGVPGFSNQAIQGVLQLYGTGGLTEWMAVDQDRADVEGREHEWDDIDLPIDCLEYWGSMQGRKLLEWGMPKEQIRDANKNYFICAWLIGQWVVMARLNPHPLGKRPYFSTCFEKINGNIWGKSVPMLMRDCQKICNAVARAMVRNLGIASGPQTEVSVDRMDPGEDVESQFPWKVWKTRDPMGTGRPAINFFQPSPMTDILQGVYDYFFKQASEQTGIPQYIYGSEDAMGGGSGAGSTASGLSMLMNAATKTMQDVVFQIDSDVITQSIREHWLHVMLFDKDVKKKGDINVVARASEHLIIAEQLQLRLIETLRETNNPVDLAIMGMEGRAVLLRESVKRLKLPSGEVVPDKSTIKAKQQAAEQQAMMQQGPNPAALNPAGGRSGEMVRVNK</sequence>
<gene>
    <name evidence="2" type="ORF">TM448A03010_0002</name>
</gene>
<feature type="compositionally biased region" description="Low complexity" evidence="1">
    <location>
        <begin position="652"/>
        <end position="666"/>
    </location>
</feature>
<dbReference type="AlphaFoldDB" id="A0A6H1ZZY4"/>
<name>A0A6H1ZZY4_9ZZZZ</name>
<evidence type="ECO:0000256" key="1">
    <source>
        <dbReference type="SAM" id="MobiDB-lite"/>
    </source>
</evidence>
<accession>A0A6H1ZZY4</accession>